<dbReference type="RefSeq" id="NP_477315.1">
    <property type="nucleotide sequence ID" value="NM_057967.5"/>
</dbReference>
<dbReference type="SMR" id="Q7JY33"/>
<keyword evidence="4 9" id="KW-0540">Nuclease</keyword>
<evidence type="ECO:0000313" key="15">
    <source>
        <dbReference type="Proteomes" id="UP000000803"/>
    </source>
</evidence>
<evidence type="ECO:0000256" key="8">
    <source>
        <dbReference type="ARBA" id="ARBA00022842"/>
    </source>
</evidence>
<dbReference type="Gene3D" id="3.30.420.10">
    <property type="entry name" value="Ribonuclease H-like superfamily/Ribonuclease H"/>
    <property type="match status" value="1"/>
</dbReference>
<dbReference type="GO" id="GO:0003676">
    <property type="term" value="F:nucleic acid binding"/>
    <property type="evidence" value="ECO:0007669"/>
    <property type="project" value="UniProtKB-UniRule"/>
</dbReference>
<dbReference type="Bgee" id="FBgn0023171">
    <property type="expression patterns" value="Expressed in adult anterior midgut class I enteroendocrine cell in adult midgut (Drosophila) and 75 other cell types or tissues"/>
</dbReference>
<keyword evidence="7 9" id="KW-0378">Hydrolase</keyword>
<dbReference type="InterPro" id="IPR012337">
    <property type="entry name" value="RNaseH-like_sf"/>
</dbReference>
<dbReference type="InterPro" id="IPR037056">
    <property type="entry name" value="RNase_H1_N_sf"/>
</dbReference>
<dbReference type="OMA" id="ELWYGLY"/>
<accession>Q7JY33</accession>
<evidence type="ECO:0000256" key="7">
    <source>
        <dbReference type="ARBA" id="ARBA00022801"/>
    </source>
</evidence>
<reference evidence="12" key="14">
    <citation type="submission" date="2020-04" db="EMBL/GenBank/DDBJ databases">
        <authorList>
            <consortium name="FlyBase"/>
        </authorList>
    </citation>
    <scope>NUCLEOTIDE SEQUENCE</scope>
</reference>
<evidence type="ECO:0000259" key="11">
    <source>
        <dbReference type="PROSITE" id="PS50879"/>
    </source>
</evidence>
<evidence type="ECO:0007829" key="16">
    <source>
        <dbReference type="PeptideAtlas" id="Q7JY33"/>
    </source>
</evidence>
<proteinExistence type="evidence at protein level"/>
<dbReference type="InterPro" id="IPR009027">
    <property type="entry name" value="Ribosomal_bL9/RNase_H1_N"/>
</dbReference>
<dbReference type="EMBL" id="AY089374">
    <property type="protein sequence ID" value="AAL90112.1"/>
    <property type="molecule type" value="mRNA"/>
</dbReference>
<dbReference type="GO" id="GO:0005634">
    <property type="term" value="C:nucleus"/>
    <property type="evidence" value="ECO:0000314"/>
    <property type="project" value="FlyBase"/>
</dbReference>
<dbReference type="UCSC" id="CG8729-RA">
    <property type="organism name" value="d. melanogaster"/>
</dbReference>
<dbReference type="FunFam" id="3.30.420.10:FF:000097">
    <property type="entry name" value="Ribonuclease H1"/>
    <property type="match status" value="1"/>
</dbReference>
<reference evidence="12 15" key="4">
    <citation type="journal article" date="2002" name="Genome Biol.">
        <title>The transposable elements of the Drosophila melanogaster euchromatin: a genomics perspective.</title>
        <authorList>
            <person name="Kaminker J.S."/>
            <person name="Bergman C.M."/>
            <person name="Kronmiller B."/>
            <person name="Carlson J."/>
            <person name="Svirskas R."/>
            <person name="Patel S."/>
            <person name="Frise E."/>
            <person name="Wheeler D.A."/>
            <person name="Lewis S.E."/>
            <person name="Rubin G.M."/>
            <person name="Ashburner M."/>
            <person name="Celniker S.E."/>
        </authorList>
    </citation>
    <scope>NUCLEOTIDE SEQUENCE [LARGE SCALE GENOMIC DNA]</scope>
    <source>
        <strain evidence="15">Berkeley</strain>
    </source>
</reference>
<comment type="cofactor">
    <cofactor evidence="1 9">
        <name>Mg(2+)</name>
        <dbReference type="ChEBI" id="CHEBI:18420"/>
    </cofactor>
</comment>
<dbReference type="CDD" id="cd09280">
    <property type="entry name" value="RNase_HI_eukaryote_like"/>
    <property type="match status" value="1"/>
</dbReference>
<comment type="similarity">
    <text evidence="3 9">Belongs to the RNase H family.</text>
</comment>
<reference evidence="13" key="6">
    <citation type="submission" date="2002-03" db="EMBL/GenBank/DDBJ databases">
        <authorList>
            <person name="Stapleton M."/>
            <person name="Brokstein P."/>
            <person name="Hong L."/>
            <person name="Agbayani A."/>
            <person name="Carlson J."/>
            <person name="Champe M."/>
            <person name="Chavez C."/>
            <person name="Dorsett V."/>
            <person name="Dresnek D."/>
            <person name="Farfan D."/>
            <person name="Frise E."/>
            <person name="George R."/>
            <person name="Gonzalez M."/>
            <person name="Guarin H."/>
            <person name="Kronmiller B."/>
            <person name="Li P."/>
            <person name="Liao G."/>
            <person name="Miranda A."/>
            <person name="Mungall C.J."/>
            <person name="Nunoo J."/>
            <person name="Pacleb J."/>
            <person name="Paragas V."/>
            <person name="Park S."/>
            <person name="Patel S."/>
            <person name="Phouanenavong S."/>
            <person name="Wan K."/>
            <person name="Yu C."/>
            <person name="Lewis S.E."/>
            <person name="Rubin G.M."/>
            <person name="Celniker S."/>
        </authorList>
    </citation>
    <scope>NUCLEOTIDE SEQUENCE</scope>
</reference>
<dbReference type="FunCoup" id="Q7JY33">
    <property type="interactions" value="1819"/>
</dbReference>
<protein>
    <recommendedName>
        <fullName evidence="9">Ribonuclease H1</fullName>
        <shortName evidence="9">RNase H1</shortName>
        <ecNumber evidence="9">3.1.26.4</ecNumber>
    </recommendedName>
</protein>
<organism evidence="13">
    <name type="scientific">Drosophila melanogaster</name>
    <name type="common">Fruit fly</name>
    <dbReference type="NCBI Taxonomy" id="7227"/>
    <lineage>
        <taxon>Eukaryota</taxon>
        <taxon>Metazoa</taxon>
        <taxon>Ecdysozoa</taxon>
        <taxon>Arthropoda</taxon>
        <taxon>Hexapoda</taxon>
        <taxon>Insecta</taxon>
        <taxon>Pterygota</taxon>
        <taxon>Neoptera</taxon>
        <taxon>Endopterygota</taxon>
        <taxon>Diptera</taxon>
        <taxon>Brachycera</taxon>
        <taxon>Muscomorpha</taxon>
        <taxon>Ephydroidea</taxon>
        <taxon>Drosophilidae</taxon>
        <taxon>Drosophila</taxon>
        <taxon>Sophophora</taxon>
    </lineage>
</organism>
<dbReference type="FunFam" id="3.40.970.10:FF:000002">
    <property type="entry name" value="Ribonuclease H"/>
    <property type="match status" value="1"/>
</dbReference>
<dbReference type="GO" id="GO:0006264">
    <property type="term" value="P:mitochondrial DNA replication"/>
    <property type="evidence" value="ECO:0000315"/>
    <property type="project" value="FlyBase"/>
</dbReference>
<dbReference type="VEuPathDB" id="VectorBase:FBgn0023171"/>
<dbReference type="ExpressionAtlas" id="Q7JY33">
    <property type="expression patterns" value="baseline and differential"/>
</dbReference>
<dbReference type="Gene3D" id="3.40.970.10">
    <property type="entry name" value="Ribonuclease H1, N-terminal domain"/>
    <property type="match status" value="1"/>
</dbReference>
<reference evidence="12" key="15">
    <citation type="submission" date="2020-05" db="EMBL/GenBank/DDBJ databases">
        <title>Drosophila melanogaster release 4 sequence.</title>
        <authorList>
            <consortium name="Berkeley Drosophila Genome Project"/>
            <person name="Celniker S."/>
            <person name="Carlson J."/>
            <person name="Wan K."/>
            <person name="Pfeiffer B."/>
            <person name="Frise E."/>
            <person name="George R."/>
            <person name="Hoskins R."/>
            <person name="Stapleton M."/>
            <person name="Pacleb J."/>
            <person name="Park S."/>
            <person name="Svirskas R."/>
            <person name="Smith E."/>
            <person name="Yu C."/>
            <person name="Rubin G."/>
        </authorList>
    </citation>
    <scope>NUCLEOTIDE SEQUENCE</scope>
</reference>
<feature type="region of interest" description="Disordered" evidence="10">
    <location>
        <begin position="119"/>
        <end position="160"/>
    </location>
</feature>
<dbReference type="SUPFAM" id="SSF53098">
    <property type="entry name" value="Ribonuclease H-like"/>
    <property type="match status" value="1"/>
</dbReference>
<sequence>MLLPRYFCWNLQRCTMAFYAVASGRRSGVYGSWAECEEQVKGFKNAKYKKFKTRQEADQFVNGCKSYAPQDVAVPLGKEKASLASWKNSIEVNKNPKYTDEWPEEDHDLAEDDLNAAMNEVEGDPKPSNSSNLPDILNRKRKGTTSGDKRNKIPRHASQVSEATGLKQVGAFQFEIDAEGYVIVYTDGSCIGNGRAGACAGYGVYFGKNHQLNAAKPVEGRVTNNVGEIQAAIHAIKTALDLGIQKLCISTDSQFLINSITLWVAGWKKRDWKLKNNQPVKNVVDFKELDKLLQENNITVKWNYVEAHKGIEGNEMADKLARQGSALYKQKNG</sequence>
<dbReference type="InterPro" id="IPR036397">
    <property type="entry name" value="RNaseH_sf"/>
</dbReference>
<keyword evidence="15" id="KW-1185">Reference proteome</keyword>
<dbReference type="Pfam" id="PF00075">
    <property type="entry name" value="RNase_H"/>
    <property type="match status" value="1"/>
</dbReference>
<dbReference type="PIRSF" id="PIRSF036852">
    <property type="entry name" value="Ribonuclease_H1_euk"/>
    <property type="match status" value="1"/>
</dbReference>
<dbReference type="GO" id="GO:0043137">
    <property type="term" value="P:DNA replication, removal of RNA primer"/>
    <property type="evidence" value="ECO:0000318"/>
    <property type="project" value="GO_Central"/>
</dbReference>
<dbReference type="Proteomes" id="UP000000803">
    <property type="component" value="Chromosome 2R"/>
</dbReference>
<dbReference type="GeneID" id="35746"/>
<reference evidence="12 15" key="10">
    <citation type="journal article" date="2007" name="Science">
        <title>Sequence finishing and mapping of Drosophila melanogaster heterochromatin.</title>
        <authorList>
            <person name="Hoskins R.A."/>
            <person name="Carlson J.W."/>
            <person name="Kennedy C."/>
            <person name="Acevedo D."/>
            <person name="Evans-Holm M."/>
            <person name="Frise E."/>
            <person name="Wan K.H."/>
            <person name="Park S."/>
            <person name="Mendez-Lago M."/>
            <person name="Rossi F."/>
            <person name="Villasante A."/>
            <person name="Dimitri P."/>
            <person name="Karpen G.H."/>
            <person name="Celniker S.E."/>
        </authorList>
    </citation>
    <scope>NUCLEOTIDE SEQUENCE [LARGE SCALE GENOMIC DNA]</scope>
    <source>
        <strain evidence="15">Berkeley</strain>
    </source>
</reference>
<reference evidence="12" key="13">
    <citation type="journal article" date="2015" name="Genome Res.">
        <title>The Release 6 reference sequence of the Drosophila melanogaster genome.</title>
        <authorList>
            <person name="Hoskins R.A."/>
            <person name="Carlson J.W."/>
            <person name="Wan K.H."/>
            <person name="Park S."/>
            <person name="Mendez I."/>
            <person name="Galle S.E."/>
            <person name="Booth B.W."/>
            <person name="Pfeiffer B.D."/>
            <person name="George R.A."/>
            <person name="Svirskas R."/>
            <person name="Krzywinski M."/>
            <person name="Schein J."/>
            <person name="Accardo M.C."/>
            <person name="Damia E."/>
            <person name="Messina G."/>
            <person name="Mendez-Lago M."/>
            <person name="de Pablos B."/>
            <person name="Demakova O.V."/>
            <person name="Andreyeva E.N."/>
            <person name="Boldyreva L.V."/>
            <person name="Marra M."/>
            <person name="Carvalho A.B."/>
            <person name="Dimitri P."/>
            <person name="Villasante A."/>
            <person name="Zhimulev I.F."/>
            <person name="Rubin G.M."/>
            <person name="Karpen G.H."/>
            <person name="Celniker S.E."/>
        </authorList>
    </citation>
    <scope>NUCLEOTIDE SEQUENCE</scope>
</reference>
<evidence type="ECO:0000256" key="9">
    <source>
        <dbReference type="PIRNR" id="PIRNR036852"/>
    </source>
</evidence>
<reference evidence="12 15" key="7">
    <citation type="journal article" date="2005" name="PLoS Comput. Biol.">
        <title>Combined evidence annotation of transposable elements in genome sequences.</title>
        <authorList>
            <person name="Quesneville H."/>
            <person name="Bergman C.M."/>
            <person name="Andrieu O."/>
            <person name="Autard D."/>
            <person name="Nouaud D."/>
            <person name="Ashburner M."/>
            <person name="Anxolabehere D."/>
        </authorList>
    </citation>
    <scope>NUCLEOTIDE SEQUENCE [LARGE SCALE GENOMIC DNA]</scope>
    <source>
        <strain evidence="15">Berkeley</strain>
    </source>
</reference>
<evidence type="ECO:0000256" key="3">
    <source>
        <dbReference type="ARBA" id="ARBA00005300"/>
    </source>
</evidence>
<evidence type="ECO:0000256" key="10">
    <source>
        <dbReference type="SAM" id="MobiDB-lite"/>
    </source>
</evidence>
<dbReference type="PANTHER" id="PTHR10642:SF31">
    <property type="entry name" value="RIBONUCLEASE H1"/>
    <property type="match status" value="1"/>
</dbReference>
<reference evidence="12" key="12">
    <citation type="journal article" date="2015" name="G3 (Bethesda)">
        <title>Gene Model Annotations for Drosophila melanogaster: The Rule-Benders.</title>
        <authorList>
            <consortium name="FlyBase Consortium"/>
            <person name="Crosby M.A."/>
            <person name="Gramates L.S."/>
            <person name="Dos Santos G."/>
            <person name="Matthews B.B."/>
            <person name="St Pierre S.E."/>
            <person name="Zhou P."/>
            <person name="Schroeder A.J."/>
            <person name="Falls K."/>
            <person name="Emmert D.B."/>
            <person name="Russo S.M."/>
            <person name="Gelbart W.M."/>
            <person name="null"/>
        </authorList>
    </citation>
    <scope>NUCLEOTIDE SEQUENCE</scope>
</reference>
<dbReference type="InParanoid" id="Q7JY33"/>
<dbReference type="InterPro" id="IPR002156">
    <property type="entry name" value="RNaseH_domain"/>
</dbReference>
<evidence type="ECO:0000256" key="4">
    <source>
        <dbReference type="ARBA" id="ARBA00022722"/>
    </source>
</evidence>
<comment type="catalytic activity">
    <reaction evidence="9">
        <text>Endonucleolytic cleavage to 5'-phosphomonoester.</text>
        <dbReference type="EC" id="3.1.26.4"/>
    </reaction>
</comment>
<reference evidence="12 15" key="9">
    <citation type="journal article" date="2007" name="Science">
        <title>The Release 5.1 annotation of Drosophila melanogaster heterochromatin.</title>
        <authorList>
            <person name="Smith C.D."/>
            <person name="Shu S."/>
            <person name="Mungall C.J."/>
            <person name="Karpen G.H."/>
        </authorList>
    </citation>
    <scope>NUCLEOTIDE SEQUENCE [LARGE SCALE GENOMIC DNA]</scope>
    <source>
        <strain evidence="15">Berkeley</strain>
    </source>
</reference>
<dbReference type="KEGG" id="dme:Dmel_CG8729"/>
<reference evidence="12 15" key="1">
    <citation type="journal article" date="2000" name="Science">
        <title>The genome sequence of Drosophila melanogaster.</title>
        <authorList>
            <person name="Adams M.D."/>
            <person name="Celniker S.E."/>
            <person name="Holt R.A."/>
            <person name="Evans C.A."/>
            <person name="Gocayne J.D."/>
            <person name="Amanatides P.G."/>
            <person name="Scherer S.E."/>
            <person name="Li P.W."/>
            <person name="Hoskins R.A."/>
            <person name="Galle R.F."/>
            <person name="George R.A."/>
            <person name="Lewis S.E."/>
            <person name="Richards S."/>
            <person name="Ashburner M."/>
            <person name="Henderson S.N."/>
            <person name="Sutton G.G."/>
            <person name="Wortman J.R."/>
            <person name="Yandell M.D."/>
            <person name="Zhang Q."/>
            <person name="Chen L.X."/>
            <person name="Brandon R.C."/>
            <person name="Rogers Y.H."/>
            <person name="Blazej R.G."/>
            <person name="Champe M."/>
            <person name="Pfeiffer B.D."/>
            <person name="Wan K.H."/>
            <person name="Doyle C."/>
            <person name="Baxter E.G."/>
            <person name="Helt G."/>
            <person name="Nelson C.R."/>
            <person name="Gabor G.L."/>
            <person name="Abril J.F."/>
            <person name="Agbayani A."/>
            <person name="An H.J."/>
            <person name="Andrews-Pfannkoch C."/>
            <person name="Baldwin D."/>
            <person name="Ballew R.M."/>
            <person name="Basu A."/>
            <person name="Baxendale J."/>
            <person name="Bayraktaroglu L."/>
            <person name="Beasley E.M."/>
            <person name="Beeson K.Y."/>
            <person name="Benos P.V."/>
            <person name="Berman B.P."/>
            <person name="Bhandari D."/>
            <person name="Bolshakov S."/>
            <person name="Borkova D."/>
            <person name="Botchan M.R."/>
            <person name="Bouck J."/>
            <person name="Brokstein P."/>
            <person name="Brottier P."/>
            <person name="Burtis K.C."/>
            <person name="Busam D.A."/>
            <person name="Butler H."/>
            <person name="Cadieu E."/>
            <person name="Center A."/>
            <person name="Chandra I."/>
            <person name="Cherry J.M."/>
            <person name="Cawley S."/>
            <person name="Dahlke C."/>
            <person name="Davenport L.B."/>
            <person name="Davies P."/>
            <person name="de Pablos B."/>
            <person name="Delcher A."/>
            <person name="Deng Z."/>
            <person name="Mays A.D."/>
            <person name="Dew I."/>
            <person name="Dietz S.M."/>
            <person name="Dodson K."/>
            <person name="Doup L.E."/>
            <person name="Downes M."/>
            <person name="Dugan-Rocha S."/>
            <person name="Dunkov B.C."/>
            <person name="Dunn P."/>
            <person name="Durbin K.J."/>
            <person name="Evangelista C.C."/>
            <person name="Ferraz C."/>
            <person name="Ferriera S."/>
            <person name="Fleischmann W."/>
            <person name="Fosler C."/>
            <person name="Gabrielian A.E."/>
            <person name="Garg N.S."/>
            <person name="Gelbart W.M."/>
            <person name="Glasser K."/>
            <person name="Glodek A."/>
            <person name="Gong F."/>
            <person name="Gorrell J.H."/>
            <person name="Gu Z."/>
            <person name="Guan P."/>
            <person name="Harris M."/>
            <person name="Harris N.L."/>
            <person name="Harvey D."/>
            <person name="Heiman T.J."/>
            <person name="Hernandez J.R."/>
            <person name="Houck J."/>
            <person name="Hostin D."/>
            <person name="Houston K.A."/>
            <person name="Howland T.J."/>
            <person name="Wei M.H."/>
            <person name="Ibegwam C."/>
            <person name="Jalali M."/>
            <person name="Kalush F."/>
            <person name="Karpen G.H."/>
            <person name="Ke Z."/>
            <person name="Kennison J.A."/>
            <person name="Ketchum K.A."/>
            <person name="Kimmel B.E."/>
            <person name="Kodira C.D."/>
            <person name="Kraft C."/>
            <person name="Kravitz S."/>
            <person name="Kulp D."/>
            <person name="Lai Z."/>
            <person name="Lasko P."/>
            <person name="Lei Y."/>
            <person name="Levitsky A.A."/>
            <person name="Li J."/>
            <person name="Li Z."/>
            <person name="Liang Y."/>
            <person name="Lin X."/>
            <person name="Liu X."/>
            <person name="Mattei B."/>
            <person name="McIntosh T.C."/>
            <person name="McLeod M.P."/>
            <person name="McPherson D."/>
            <person name="Merkulov G."/>
            <person name="Milshina N.V."/>
            <person name="Mobarry C."/>
            <person name="Morris J."/>
            <person name="Moshrefi A."/>
            <person name="Mount S.M."/>
            <person name="Moy M."/>
            <person name="Murphy B."/>
            <person name="Murphy L."/>
            <person name="Muzny D.M."/>
            <person name="Nelson D.L."/>
            <person name="Nelson D.R."/>
            <person name="Nelson K.A."/>
            <person name="Nixon K."/>
            <person name="Nusskern D.R."/>
            <person name="Pacleb J.M."/>
            <person name="Palazzolo M."/>
            <person name="Pittman G.S."/>
            <person name="Pan S."/>
            <person name="Pollard J."/>
            <person name="Puri V."/>
            <person name="Reese M.G."/>
            <person name="Reinert K."/>
            <person name="Remington K."/>
            <person name="Saunders R.D."/>
            <person name="Scheeler F."/>
            <person name="Shen H."/>
            <person name="Shue B.C."/>
            <person name="Siden-Kiamos I."/>
            <person name="Simpson M."/>
            <person name="Skupski M.P."/>
            <person name="Smith T."/>
            <person name="Spier E."/>
            <person name="Spradling A.C."/>
            <person name="Stapleton M."/>
            <person name="Strong R."/>
            <person name="Sun E."/>
            <person name="Svirskas R."/>
            <person name="Tector C."/>
            <person name="Turner R."/>
            <person name="Venter E."/>
            <person name="Wang A.H."/>
            <person name="Wang X."/>
            <person name="Wang Z.Y."/>
            <person name="Wassarman D.A."/>
            <person name="Weinstock G.M."/>
            <person name="Weissenbach J."/>
            <person name="Williams S.M."/>
            <person name="WoodageT"/>
            <person name="Worley K.C."/>
            <person name="Wu D."/>
            <person name="Yang S."/>
            <person name="Yao Q.A."/>
            <person name="Ye J."/>
            <person name="Yeh R.F."/>
            <person name="Zaveri J.S."/>
            <person name="Zhan M."/>
            <person name="Zhang G."/>
            <person name="Zhao Q."/>
            <person name="Zheng L."/>
            <person name="Zheng X.H."/>
            <person name="Zhong F.N."/>
            <person name="Zhong W."/>
            <person name="Zhou X."/>
            <person name="Zhu S."/>
            <person name="Zhu X."/>
            <person name="Smith H.O."/>
            <person name="Gibbs R.A."/>
            <person name="Myers E.W."/>
            <person name="Rubin G.M."/>
            <person name="Venter J.C."/>
        </authorList>
    </citation>
    <scope>NUCLEOTIDE SEQUENCE [LARGE SCALE GENOMIC DNA]</scope>
    <source>
        <strain evidence="15">Berkeley</strain>
    </source>
</reference>
<reference evidence="12" key="11">
    <citation type="journal article" date="2015" name="G3 (Bethesda)">
        <title>Gene Model Annotations for Drosophila melanogaster: Impact of High-Throughput Data.</title>
        <authorList>
            <consortium name="FlyBase Consortium"/>
            <person name="Matthews B.B."/>
            <person name="Dos Santos G."/>
            <person name="Crosby M.A."/>
            <person name="Emmert D.B."/>
            <person name="St Pierre S.E."/>
            <person name="Gramates L.S."/>
            <person name="Zhou P."/>
            <person name="Schroeder A.J."/>
            <person name="Falls K."/>
            <person name="Strelets V."/>
            <person name="Russo S.M."/>
            <person name="Gelbart W.M."/>
            <person name="null"/>
        </authorList>
    </citation>
    <scope>NUCLEOTIDE SEQUENCE</scope>
</reference>
<comment type="function">
    <text evidence="2 9">Endonuclease that specifically degrades the RNA of RNA-DNA hybrids.</text>
</comment>
<dbReference type="BioGRID-ORCS" id="35746">
    <property type="hits" value="1 hit in 1 CRISPR screen"/>
</dbReference>
<dbReference type="GO" id="GO:0005739">
    <property type="term" value="C:mitochondrion"/>
    <property type="evidence" value="ECO:0000314"/>
    <property type="project" value="FlyBase"/>
</dbReference>
<dbReference type="DNASU" id="35746"/>
<dbReference type="AGR" id="FB:FBgn0023171"/>
<evidence type="ECO:0000313" key="14">
    <source>
        <dbReference type="FlyBase" id="FBgn0023171"/>
    </source>
</evidence>
<evidence type="ECO:0000313" key="12">
    <source>
        <dbReference type="EMBL" id="AAF59170.1"/>
    </source>
</evidence>
<dbReference type="FlyBase" id="FBgn0023171">
    <property type="gene designation" value="rnh1"/>
</dbReference>
<keyword evidence="16" id="KW-1267">Proteomics identification</keyword>
<dbReference type="PaxDb" id="7227-FBpp0087959"/>
<dbReference type="GO" id="GO:0000287">
    <property type="term" value="F:magnesium ion binding"/>
    <property type="evidence" value="ECO:0007669"/>
    <property type="project" value="UniProtKB-UniRule"/>
</dbReference>
<dbReference type="CTD" id="6050"/>
<dbReference type="Pfam" id="PF01693">
    <property type="entry name" value="Cauli_VI"/>
    <property type="match status" value="1"/>
</dbReference>
<dbReference type="OrthoDB" id="407198at2759"/>
<evidence type="ECO:0000313" key="13">
    <source>
        <dbReference type="EMBL" id="AAL90112.1"/>
    </source>
</evidence>
<evidence type="ECO:0000256" key="2">
    <source>
        <dbReference type="ARBA" id="ARBA00004065"/>
    </source>
</evidence>
<dbReference type="EC" id="3.1.26.4" evidence="9"/>
<reference evidence="12 15" key="5">
    <citation type="journal article" date="2002" name="Genome Biol.">
        <title>Heterochromatic sequences in a Drosophila whole-genome shotgun assembly.</title>
        <authorList>
            <person name="Hoskins R.A."/>
            <person name="Smith C.D."/>
            <person name="Carlson J.W."/>
            <person name="Carvalho A.B."/>
            <person name="Halpern A."/>
            <person name="Kaminker J.S."/>
            <person name="Kennedy C."/>
            <person name="Mungall C.J."/>
            <person name="Sullivan B.A."/>
            <person name="Sutton G.G."/>
            <person name="Yasuhara J.C."/>
            <person name="Wakimoto B.T."/>
            <person name="Myers E.W."/>
            <person name="Celniker S.E."/>
            <person name="Rubin G.M."/>
            <person name="Karpen G.H."/>
        </authorList>
    </citation>
    <scope>NUCLEOTIDE SEQUENCE [LARGE SCALE GENOMIC DNA]</scope>
    <source>
        <strain evidence="15">Berkeley</strain>
    </source>
</reference>
<gene>
    <name evidence="13 14" type="primary">rnh1</name>
    <name evidence="12" type="synonym">74/9</name>
    <name evidence="12" type="synonym">Dmel\CG8729</name>
    <name evidence="12" type="synonym">l(2)43F1-5</name>
    <name evidence="12" type="synonym">l(2)43Fa</name>
    <name evidence="12" type="synonym">l(2)k07409</name>
    <name evidence="12" type="synonym">l(2)k07624</name>
    <name evidence="12" type="synonym">RNase H1</name>
    <name evidence="12" type="synonym">RnH1</name>
    <name evidence="12" type="synonym">rnhl</name>
    <name evidence="12 14" type="ORF">CG8729</name>
    <name evidence="12" type="ORF">Dmel_CG8729</name>
</gene>
<dbReference type="InterPro" id="IPR050092">
    <property type="entry name" value="RNase_H"/>
</dbReference>
<dbReference type="PROSITE" id="PS50879">
    <property type="entry name" value="RNASE_H_1"/>
    <property type="match status" value="1"/>
</dbReference>
<dbReference type="STRING" id="7227.FBpp0087959"/>
<dbReference type="PANTHER" id="PTHR10642">
    <property type="entry name" value="RIBONUCLEASE H1"/>
    <property type="match status" value="1"/>
</dbReference>
<dbReference type="eggNOG" id="KOG3752">
    <property type="taxonomic scope" value="Eukaryota"/>
</dbReference>
<reference evidence="12 15" key="2">
    <citation type="journal article" date="2002" name="Genome Biol.">
        <title>Finishing a whole-genome shotgun: release 3 of the Drosophila melanogaster euchromatic genome sequence.</title>
        <authorList>
            <person name="Celniker S.E."/>
            <person name="Wheeler D.A."/>
            <person name="Kronmiller B."/>
            <person name="Carlson J.W."/>
            <person name="Halpern A."/>
            <person name="Patel S."/>
            <person name="Adams M."/>
            <person name="Champe M."/>
            <person name="Dugan S.P."/>
            <person name="Frise E."/>
            <person name="Hodgson A."/>
            <person name="George R.A."/>
            <person name="Hoskins R.A."/>
            <person name="Laverty T."/>
            <person name="Muzny D.M."/>
            <person name="Nelson C.R."/>
            <person name="Pacleb J.M."/>
            <person name="Park S."/>
            <person name="Pfeiffer B.D."/>
            <person name="Richards S."/>
            <person name="Sodergren E.J."/>
            <person name="Svirskas R."/>
            <person name="Tabor P.E."/>
            <person name="Wan K."/>
            <person name="Stapleton M."/>
            <person name="Sutton G.G."/>
            <person name="Venter C."/>
            <person name="Weinstock G."/>
            <person name="Scherer S.E."/>
            <person name="Myers E.W."/>
            <person name="Gibbs R.A."/>
            <person name="Rubin G.M."/>
        </authorList>
    </citation>
    <scope>NUCLEOTIDE SEQUENCE [LARGE SCALE GENOMIC DNA]</scope>
    <source>
        <strain evidence="15">Berkeley</strain>
    </source>
</reference>
<keyword evidence="6 9" id="KW-0255">Endonuclease</keyword>
<name>Q7JY33_DROME</name>
<keyword evidence="5 9" id="KW-0479">Metal-binding</keyword>
<evidence type="ECO:0000256" key="1">
    <source>
        <dbReference type="ARBA" id="ARBA00001946"/>
    </source>
</evidence>
<evidence type="ECO:0000256" key="6">
    <source>
        <dbReference type="ARBA" id="ARBA00022759"/>
    </source>
</evidence>
<feature type="domain" description="RNase H type-1" evidence="11">
    <location>
        <begin position="178"/>
        <end position="326"/>
    </location>
</feature>
<dbReference type="EMBL" id="AE013599">
    <property type="protein sequence ID" value="AAF59170.1"/>
    <property type="molecule type" value="Genomic_DNA"/>
</dbReference>
<keyword evidence="8 9" id="KW-0460">Magnesium</keyword>
<dbReference type="InterPro" id="IPR017067">
    <property type="entry name" value="RNase_H1_euk"/>
</dbReference>
<reference evidence="12" key="8">
    <citation type="submission" date="2006-08" db="EMBL/GenBank/DDBJ databases">
        <authorList>
            <person name="Celniker S."/>
            <person name="Carlson J."/>
            <person name="Wan K."/>
            <person name="Frise E."/>
            <person name="Hoskins R."/>
            <person name="Park S."/>
            <person name="Svirskas R."/>
            <person name="Rubin G."/>
        </authorList>
    </citation>
    <scope>NUCLEOTIDE SEQUENCE</scope>
</reference>
<reference evidence="12 15" key="3">
    <citation type="journal article" date="2002" name="Genome Biol.">
        <title>Annotation of the Drosophila melanogaster euchromatic genome: a systematic review.</title>
        <authorList>
            <person name="Misra S."/>
            <person name="Crosby M.A."/>
            <person name="Mungall C.J."/>
            <person name="Matthews B.B."/>
            <person name="Campbell K.S."/>
            <person name="Hradecky P."/>
            <person name="Huang Y."/>
            <person name="Kaminker J.S."/>
            <person name="Millburn G.H."/>
            <person name="Prochnik S.E."/>
            <person name="Smith C.D."/>
            <person name="Tupy J.L."/>
            <person name="Whitfied E.J."/>
            <person name="Bayraktaroglu L."/>
            <person name="Berman B.P."/>
            <person name="Bettencourt B.R."/>
            <person name="Celniker S.E."/>
            <person name="de Grey A.D."/>
            <person name="Drysdale R.A."/>
            <person name="Harris N.L."/>
            <person name="Richter J."/>
            <person name="Russo S."/>
            <person name="Schroeder A.J."/>
            <person name="Shu S.Q."/>
            <person name="Stapleton M."/>
            <person name="Yamada C."/>
            <person name="Ashburner M."/>
            <person name="Gelbart W.M."/>
            <person name="Rubin G.M."/>
            <person name="Lewis S.E."/>
        </authorList>
    </citation>
    <scope>GENOME REANNOTATION</scope>
    <source>
        <strain evidence="15">Berkeley</strain>
    </source>
</reference>
<dbReference type="SUPFAM" id="SSF55658">
    <property type="entry name" value="L9 N-domain-like"/>
    <property type="match status" value="1"/>
</dbReference>
<evidence type="ECO:0000256" key="5">
    <source>
        <dbReference type="ARBA" id="ARBA00022723"/>
    </source>
</evidence>
<dbReference type="InterPro" id="IPR011320">
    <property type="entry name" value="RNase_H1_N"/>
</dbReference>
<dbReference type="GO" id="GO:0004523">
    <property type="term" value="F:RNA-DNA hybrid ribonuclease activity"/>
    <property type="evidence" value="ECO:0000314"/>
    <property type="project" value="FlyBase"/>
</dbReference>
<dbReference type="AlphaFoldDB" id="Q7JY33"/>